<dbReference type="OrthoDB" id="438553at2759"/>
<dbReference type="EMBL" id="GL379798">
    <property type="protein sequence ID" value="EGT33632.1"/>
    <property type="molecule type" value="Genomic_DNA"/>
</dbReference>
<dbReference type="Gene3D" id="3.40.50.12710">
    <property type="match status" value="1"/>
</dbReference>
<dbReference type="InParanoid" id="G0MKI8"/>
<evidence type="ECO:0000256" key="5">
    <source>
        <dbReference type="ARBA" id="ARBA00023128"/>
    </source>
</evidence>
<evidence type="ECO:0000256" key="7">
    <source>
        <dbReference type="RuleBase" id="RU364114"/>
    </source>
</evidence>
<dbReference type="GO" id="GO:0035243">
    <property type="term" value="F:protein-arginine omega-N symmetric methyltransferase activity"/>
    <property type="evidence" value="ECO:0007669"/>
    <property type="project" value="UniProtKB-EC"/>
</dbReference>
<dbReference type="InterPro" id="IPR029063">
    <property type="entry name" value="SAM-dependent_MTases_sf"/>
</dbReference>
<dbReference type="EC" id="2.1.1.320" evidence="7"/>
<dbReference type="PANTHER" id="PTHR12049">
    <property type="entry name" value="PROTEIN ARGININE METHYLTRANSFERASE NDUFAF7, MITOCHONDRIAL"/>
    <property type="match status" value="1"/>
</dbReference>
<evidence type="ECO:0000256" key="1">
    <source>
        <dbReference type="ARBA" id="ARBA00004173"/>
    </source>
</evidence>
<dbReference type="Pfam" id="PF02636">
    <property type="entry name" value="Methyltransf_28"/>
    <property type="match status" value="1"/>
</dbReference>
<evidence type="ECO:0000256" key="6">
    <source>
        <dbReference type="ARBA" id="ARBA00048612"/>
    </source>
</evidence>
<dbReference type="InterPro" id="IPR038375">
    <property type="entry name" value="NDUFAF7_sf"/>
</dbReference>
<dbReference type="PANTHER" id="PTHR12049:SF7">
    <property type="entry name" value="PROTEIN ARGININE METHYLTRANSFERASE NDUFAF7, MITOCHONDRIAL"/>
    <property type="match status" value="1"/>
</dbReference>
<name>G0MKI8_CAEBE</name>
<organism evidence="9">
    <name type="scientific">Caenorhabditis brenneri</name>
    <name type="common">Nematode worm</name>
    <dbReference type="NCBI Taxonomy" id="135651"/>
    <lineage>
        <taxon>Eukaryota</taxon>
        <taxon>Metazoa</taxon>
        <taxon>Ecdysozoa</taxon>
        <taxon>Nematoda</taxon>
        <taxon>Chromadorea</taxon>
        <taxon>Rhabditida</taxon>
        <taxon>Rhabditina</taxon>
        <taxon>Rhabditomorpha</taxon>
        <taxon>Rhabditoidea</taxon>
        <taxon>Rhabditidae</taxon>
        <taxon>Peloderinae</taxon>
        <taxon>Caenorhabditis</taxon>
    </lineage>
</organism>
<sequence length="444" mass="50308">MIATTLVQRIISSSFRYYSKKIVTPPGYAPTQKVNHLKKFLVDKIRASGPITVAEYMKTSVSAPLVGYYGQFAENQKVFGEKGDFITSPELTQLFGEMIGVWVFHELANTGHKGSWQLVELGPGRAQLMNDVLNALAKFNDKDVSVHLIETSDALIDEQEKALCIYTSENIKGLHVNRNMYFYATHFADAPHIRKNKTRTGVNVYWYKSIDDIPDGFTIFIGNEFLDALPVHQFQKTGDTWNEVYVNLTNDGDLCFMKSKGENIHTKGLIPLKIRNESSRVTWECSPESGTVVNQIVDRITTFGGFSLMIDYGHDGSRNTHSFRAYQKHEQVDPLSNPGRVDLTADVDFGYLTSLVEDRAIVYGPKEQREFLTQLGIEHRLRRLLQVCGNRDQQEQLIKSYNMLLGDMGTRFKAWALFPKTLKFILEQRGGPVGFLSPEAKIDK</sequence>
<keyword evidence="5 7" id="KW-0496">Mitochondrion</keyword>
<proteinExistence type="inferred from homology"/>
<dbReference type="SUPFAM" id="SSF53335">
    <property type="entry name" value="S-adenosyl-L-methionine-dependent methyltransferases"/>
    <property type="match status" value="1"/>
</dbReference>
<dbReference type="HOGENOM" id="CLU_024840_3_1_1"/>
<keyword evidence="3 7" id="KW-0489">Methyltransferase</keyword>
<evidence type="ECO:0000256" key="4">
    <source>
        <dbReference type="ARBA" id="ARBA00022679"/>
    </source>
</evidence>
<dbReference type="InterPro" id="IPR003788">
    <property type="entry name" value="NDUFAF7"/>
</dbReference>
<accession>G0MKI8</accession>
<dbReference type="FunCoup" id="G0MKI8">
    <property type="interactions" value="3244"/>
</dbReference>
<dbReference type="eggNOG" id="KOG2901">
    <property type="taxonomic scope" value="Eukaryota"/>
</dbReference>
<evidence type="ECO:0000313" key="8">
    <source>
        <dbReference type="EMBL" id="EGT33632.1"/>
    </source>
</evidence>
<protein>
    <recommendedName>
        <fullName evidence="7">Protein arginine methyltransferase NDUFAF7</fullName>
        <ecNumber evidence="7">2.1.1.320</ecNumber>
    </recommendedName>
</protein>
<gene>
    <name evidence="8" type="ORF">CAEBREN_06610</name>
</gene>
<dbReference type="OMA" id="YYHPQRN"/>
<dbReference type="GO" id="GO:0032259">
    <property type="term" value="P:methylation"/>
    <property type="evidence" value="ECO:0007669"/>
    <property type="project" value="UniProtKB-KW"/>
</dbReference>
<dbReference type="GO" id="GO:0005739">
    <property type="term" value="C:mitochondrion"/>
    <property type="evidence" value="ECO:0007669"/>
    <property type="project" value="UniProtKB-SubCell"/>
</dbReference>
<dbReference type="AlphaFoldDB" id="G0MKI8"/>
<comment type="catalytic activity">
    <reaction evidence="6 7">
        <text>L-arginyl-[protein] + 2 S-adenosyl-L-methionine = N(omega),N(omega)'-dimethyl-L-arginyl-[protein] + 2 S-adenosyl-L-homocysteine + 2 H(+)</text>
        <dbReference type="Rhea" id="RHEA:48108"/>
        <dbReference type="Rhea" id="RHEA-COMP:10532"/>
        <dbReference type="Rhea" id="RHEA-COMP:11992"/>
        <dbReference type="ChEBI" id="CHEBI:15378"/>
        <dbReference type="ChEBI" id="CHEBI:29965"/>
        <dbReference type="ChEBI" id="CHEBI:57856"/>
        <dbReference type="ChEBI" id="CHEBI:59789"/>
        <dbReference type="ChEBI" id="CHEBI:88221"/>
        <dbReference type="EC" id="2.1.1.320"/>
    </reaction>
</comment>
<dbReference type="Proteomes" id="UP000008068">
    <property type="component" value="Unassembled WGS sequence"/>
</dbReference>
<dbReference type="GO" id="GO:0032981">
    <property type="term" value="P:mitochondrial respiratory chain complex I assembly"/>
    <property type="evidence" value="ECO:0007669"/>
    <property type="project" value="TreeGrafter"/>
</dbReference>
<evidence type="ECO:0000256" key="2">
    <source>
        <dbReference type="ARBA" id="ARBA00005891"/>
    </source>
</evidence>
<comment type="similarity">
    <text evidence="2 7">Belongs to the NDUFAF7 family.</text>
</comment>
<keyword evidence="9" id="KW-1185">Reference proteome</keyword>
<dbReference type="STRING" id="135651.G0MKI8"/>
<evidence type="ECO:0000313" key="9">
    <source>
        <dbReference type="Proteomes" id="UP000008068"/>
    </source>
</evidence>
<comment type="subcellular location">
    <subcellularLocation>
        <location evidence="1 7">Mitochondrion</location>
    </subcellularLocation>
</comment>
<keyword evidence="4 7" id="KW-0808">Transferase</keyword>
<evidence type="ECO:0000256" key="3">
    <source>
        <dbReference type="ARBA" id="ARBA00022603"/>
    </source>
</evidence>
<comment type="function">
    <text evidence="7">Arginine methyltransferase involved in the assembly or stability of mitochondrial NADH:ubiquinone oxidoreductase complex (complex I).</text>
</comment>
<reference evidence="9" key="1">
    <citation type="submission" date="2011-07" db="EMBL/GenBank/DDBJ databases">
        <authorList>
            <consortium name="Caenorhabditis brenneri Sequencing and Analysis Consortium"/>
            <person name="Wilson R.K."/>
        </authorList>
    </citation>
    <scope>NUCLEOTIDE SEQUENCE [LARGE SCALE GENOMIC DNA]</scope>
    <source>
        <strain evidence="9">PB2801</strain>
    </source>
</reference>